<dbReference type="KEGG" id="aup:AsAng_0011800"/>
<gene>
    <name evidence="6" type="ORF">AsAng_0011800</name>
</gene>
<dbReference type="GO" id="GO:0003677">
    <property type="term" value="F:DNA binding"/>
    <property type="evidence" value="ECO:0007669"/>
    <property type="project" value="UniProtKB-UniRule"/>
</dbReference>
<dbReference type="Pfam" id="PF21993">
    <property type="entry name" value="TetR_C_13_2"/>
    <property type="match status" value="1"/>
</dbReference>
<keyword evidence="3" id="KW-0804">Transcription</keyword>
<dbReference type="Proteomes" id="UP001060919">
    <property type="component" value="Chromosome"/>
</dbReference>
<dbReference type="SUPFAM" id="SSF46689">
    <property type="entry name" value="Homeodomain-like"/>
    <property type="match status" value="1"/>
</dbReference>
<dbReference type="InterPro" id="IPR001647">
    <property type="entry name" value="HTH_TetR"/>
</dbReference>
<feature type="DNA-binding region" description="H-T-H motif" evidence="4">
    <location>
        <begin position="28"/>
        <end position="47"/>
    </location>
</feature>
<evidence type="ECO:0000313" key="7">
    <source>
        <dbReference type="Proteomes" id="UP001060919"/>
    </source>
</evidence>
<evidence type="ECO:0000256" key="4">
    <source>
        <dbReference type="PROSITE-ProRule" id="PRU00335"/>
    </source>
</evidence>
<dbReference type="PANTHER" id="PTHR47506">
    <property type="entry name" value="TRANSCRIPTIONAL REGULATORY PROTEIN"/>
    <property type="match status" value="1"/>
</dbReference>
<dbReference type="Gene3D" id="1.10.357.10">
    <property type="entry name" value="Tetracycline Repressor, domain 2"/>
    <property type="match status" value="1"/>
</dbReference>
<evidence type="ECO:0000259" key="5">
    <source>
        <dbReference type="PROSITE" id="PS50977"/>
    </source>
</evidence>
<dbReference type="PANTHER" id="PTHR47506:SF7">
    <property type="entry name" value="TRANSCRIPTIONAL REGULATORY PROTEIN"/>
    <property type="match status" value="1"/>
</dbReference>
<evidence type="ECO:0000256" key="3">
    <source>
        <dbReference type="ARBA" id="ARBA00023163"/>
    </source>
</evidence>
<keyword evidence="1" id="KW-0805">Transcription regulation</keyword>
<organism evidence="6 7">
    <name type="scientific">Aureispira anguillae</name>
    <dbReference type="NCBI Taxonomy" id="2864201"/>
    <lineage>
        <taxon>Bacteria</taxon>
        <taxon>Pseudomonadati</taxon>
        <taxon>Bacteroidota</taxon>
        <taxon>Saprospiria</taxon>
        <taxon>Saprospirales</taxon>
        <taxon>Saprospiraceae</taxon>
        <taxon>Aureispira</taxon>
    </lineage>
</organism>
<dbReference type="InterPro" id="IPR054156">
    <property type="entry name" value="YxaF_TetR_C"/>
</dbReference>
<dbReference type="SUPFAM" id="SSF48498">
    <property type="entry name" value="Tetracyclin repressor-like, C-terminal domain"/>
    <property type="match status" value="1"/>
</dbReference>
<dbReference type="InterPro" id="IPR036271">
    <property type="entry name" value="Tet_transcr_reg_TetR-rel_C_sf"/>
</dbReference>
<keyword evidence="7" id="KW-1185">Reference proteome</keyword>
<feature type="domain" description="HTH tetR-type" evidence="5">
    <location>
        <begin position="5"/>
        <end position="65"/>
    </location>
</feature>
<keyword evidence="2 4" id="KW-0238">DNA-binding</keyword>
<proteinExistence type="predicted"/>
<dbReference type="AlphaFoldDB" id="A0A915YCB6"/>
<accession>A0A915YCB6</accession>
<dbReference type="RefSeq" id="WP_264791782.1">
    <property type="nucleotide sequence ID" value="NZ_AP026867.1"/>
</dbReference>
<dbReference type="Pfam" id="PF00440">
    <property type="entry name" value="TetR_N"/>
    <property type="match status" value="1"/>
</dbReference>
<dbReference type="PROSITE" id="PS50977">
    <property type="entry name" value="HTH_TETR_2"/>
    <property type="match status" value="1"/>
</dbReference>
<evidence type="ECO:0000313" key="6">
    <source>
        <dbReference type="EMBL" id="BDS10472.1"/>
    </source>
</evidence>
<evidence type="ECO:0000256" key="2">
    <source>
        <dbReference type="ARBA" id="ARBA00023125"/>
    </source>
</evidence>
<evidence type="ECO:0000256" key="1">
    <source>
        <dbReference type="ARBA" id="ARBA00023015"/>
    </source>
</evidence>
<name>A0A915YCB6_9BACT</name>
<dbReference type="PRINTS" id="PR00455">
    <property type="entry name" value="HTHTETR"/>
</dbReference>
<dbReference type="EMBL" id="AP026867">
    <property type="protein sequence ID" value="BDS10472.1"/>
    <property type="molecule type" value="Genomic_DNA"/>
</dbReference>
<protein>
    <submittedName>
        <fullName evidence="6">TetR/AcrR family transcriptional regulator</fullName>
    </submittedName>
</protein>
<dbReference type="InterPro" id="IPR009057">
    <property type="entry name" value="Homeodomain-like_sf"/>
</dbReference>
<reference evidence="6" key="1">
    <citation type="submission" date="2022-09" db="EMBL/GenBank/DDBJ databases">
        <title>Aureispira anguillicida sp. nov., isolated from Leptocephalus of Japanese eel Anguilla japonica.</title>
        <authorList>
            <person name="Yuasa K."/>
            <person name="Mekata T."/>
            <person name="Ikunari K."/>
        </authorList>
    </citation>
    <scope>NUCLEOTIDE SEQUENCE</scope>
    <source>
        <strain evidence="6">EL160426</strain>
    </source>
</reference>
<sequence length="184" mass="21409">MPIQKLTKEEIILRSITVFRQKGYYRTNMSDLAKFCGLTKGAFYHHFANKEEVMKKSLEMTSNWFNENVFSIGYDDNIPNHEKLGKMLDVYQKVFLQEQGGCIFGNTVLETIMVEDTFKQSSKDFFEAWEKSLMNIFNAKYSNKIAKEKSTQVIANLQGAIILMILNTQSQYLKDAVHKNKELY</sequence>